<keyword evidence="1" id="KW-0472">Membrane</keyword>
<dbReference type="SMART" id="SM00304">
    <property type="entry name" value="HAMP"/>
    <property type="match status" value="1"/>
</dbReference>
<feature type="transmembrane region" description="Helical" evidence="1">
    <location>
        <begin position="166"/>
        <end position="192"/>
    </location>
</feature>
<dbReference type="GO" id="GO:0016020">
    <property type="term" value="C:membrane"/>
    <property type="evidence" value="ECO:0007669"/>
    <property type="project" value="InterPro"/>
</dbReference>
<organism evidence="4 5">
    <name type="scientific">Sedimenticola thiotaurini</name>
    <dbReference type="NCBI Taxonomy" id="1543721"/>
    <lineage>
        <taxon>Bacteria</taxon>
        <taxon>Pseudomonadati</taxon>
        <taxon>Pseudomonadota</taxon>
        <taxon>Gammaproteobacteria</taxon>
        <taxon>Chromatiales</taxon>
        <taxon>Sedimenticolaceae</taxon>
        <taxon>Sedimenticola</taxon>
    </lineage>
</organism>
<evidence type="ECO:0008006" key="6">
    <source>
        <dbReference type="Google" id="ProtNLM"/>
    </source>
</evidence>
<dbReference type="InterPro" id="IPR050697">
    <property type="entry name" value="Adenylyl/Guanylyl_Cyclase_3/4"/>
</dbReference>
<gene>
    <name evidence="4" type="ORF">AAY24_03720</name>
</gene>
<dbReference type="CDD" id="cd07302">
    <property type="entry name" value="CHD"/>
    <property type="match status" value="1"/>
</dbReference>
<proteinExistence type="predicted"/>
<dbReference type="Gene3D" id="6.10.340.10">
    <property type="match status" value="1"/>
</dbReference>
<evidence type="ECO:0000259" key="2">
    <source>
        <dbReference type="PROSITE" id="PS50125"/>
    </source>
</evidence>
<evidence type="ECO:0000259" key="3">
    <source>
        <dbReference type="PROSITE" id="PS50885"/>
    </source>
</evidence>
<protein>
    <recommendedName>
        <fullName evidence="6">HAMP domain-containing protein</fullName>
    </recommendedName>
</protein>
<dbReference type="OrthoDB" id="9806704at2"/>
<dbReference type="KEGG" id="seds:AAY24_03720"/>
<dbReference type="GO" id="GO:0004016">
    <property type="term" value="F:adenylate cyclase activity"/>
    <property type="evidence" value="ECO:0007669"/>
    <property type="project" value="UniProtKB-ARBA"/>
</dbReference>
<feature type="transmembrane region" description="Helical" evidence="1">
    <location>
        <begin position="20"/>
        <end position="39"/>
    </location>
</feature>
<dbReference type="RefSeq" id="WP_046858548.1">
    <property type="nucleotide sequence ID" value="NZ_CP011412.1"/>
</dbReference>
<evidence type="ECO:0000313" key="5">
    <source>
        <dbReference type="Proteomes" id="UP000034410"/>
    </source>
</evidence>
<accession>A0A0F7JVM2</accession>
<dbReference type="AlphaFoldDB" id="A0A0F7JVM2"/>
<dbReference type="SMART" id="SM00044">
    <property type="entry name" value="CYCc"/>
    <property type="match status" value="1"/>
</dbReference>
<dbReference type="InterPro" id="IPR029787">
    <property type="entry name" value="Nucleotide_cyclase"/>
</dbReference>
<dbReference type="GO" id="GO:0035556">
    <property type="term" value="P:intracellular signal transduction"/>
    <property type="evidence" value="ECO:0007669"/>
    <property type="project" value="InterPro"/>
</dbReference>
<dbReference type="Pfam" id="PF00211">
    <property type="entry name" value="Guanylate_cyc"/>
    <property type="match status" value="1"/>
</dbReference>
<keyword evidence="5" id="KW-1185">Reference proteome</keyword>
<dbReference type="Gene3D" id="3.30.70.1230">
    <property type="entry name" value="Nucleotide cyclase"/>
    <property type="match status" value="1"/>
</dbReference>
<dbReference type="SUPFAM" id="SSF55073">
    <property type="entry name" value="Nucleotide cyclase"/>
    <property type="match status" value="1"/>
</dbReference>
<dbReference type="PROSITE" id="PS50885">
    <property type="entry name" value="HAMP"/>
    <property type="match status" value="1"/>
</dbReference>
<keyword evidence="1" id="KW-1133">Transmembrane helix</keyword>
<feature type="domain" description="Guanylate cyclase" evidence="2">
    <location>
        <begin position="279"/>
        <end position="411"/>
    </location>
</feature>
<dbReference type="EMBL" id="CP011412">
    <property type="protein sequence ID" value="AKH19612.1"/>
    <property type="molecule type" value="Genomic_DNA"/>
</dbReference>
<dbReference type="PANTHER" id="PTHR43081">
    <property type="entry name" value="ADENYLATE CYCLASE, TERMINAL-DIFFERENTIATION SPECIFIC-RELATED"/>
    <property type="match status" value="1"/>
</dbReference>
<sequence length="482" mass="52477">MKKLTRRLENSSLPLALKWSVIIACFVSLVMGSLGWFLINQQTANYRHQNALLGGVVVDQLAFAAGEPLLAGDDLSLQVLVRQQEKNALIIGMQVFDLKGVLKASAGVSPIGDILSLFDRNEQLRQLPWRTPYVNAVSFFSSIKFKDVTAGYAVVSIDQGPLEQQLSALTGALITTTIGLIVIGAILAFPLAHRLCRPIYQLVKVGEAIDSGKTHMPIAVGRKDEIGRVLDAFQHMAEGMEKKREVEQAFSRFLSPTIAHQVLNQPAGSELGGITKVGSVLFCDVVGFTELSENLSPRDVGEMLNQYFSYFSIAADSCNGTVDKFIGDCVMILFGVPESDTSHGLHAVTCGVLIQEIAARINHQRQKKGLPLVQFKVGINSGQMLAGNLGSVERMQYTVVGDTVNLTARVCDICSPGQILITEATLMQPGVKSLAKSFPQNTVKVKGRRQPVKTYLIDSNSFISESRFQESLKTILPTVEVQ</sequence>
<name>A0A0F7JVM2_9GAMM</name>
<keyword evidence="1" id="KW-0812">Transmembrane</keyword>
<dbReference type="InterPro" id="IPR003660">
    <property type="entry name" value="HAMP_dom"/>
</dbReference>
<dbReference type="PROSITE" id="PS50125">
    <property type="entry name" value="GUANYLATE_CYCLASE_2"/>
    <property type="match status" value="1"/>
</dbReference>
<evidence type="ECO:0000313" key="4">
    <source>
        <dbReference type="EMBL" id="AKH19612.1"/>
    </source>
</evidence>
<dbReference type="GO" id="GO:0009190">
    <property type="term" value="P:cyclic nucleotide biosynthetic process"/>
    <property type="evidence" value="ECO:0007669"/>
    <property type="project" value="InterPro"/>
</dbReference>
<dbReference type="Pfam" id="PF00672">
    <property type="entry name" value="HAMP"/>
    <property type="match status" value="1"/>
</dbReference>
<dbReference type="PANTHER" id="PTHR43081:SF1">
    <property type="entry name" value="ADENYLATE CYCLASE, TERMINAL-DIFFERENTIATION SPECIFIC"/>
    <property type="match status" value="1"/>
</dbReference>
<dbReference type="Proteomes" id="UP000034410">
    <property type="component" value="Chromosome"/>
</dbReference>
<dbReference type="InterPro" id="IPR001054">
    <property type="entry name" value="A/G_cyclase"/>
</dbReference>
<dbReference type="SUPFAM" id="SSF158472">
    <property type="entry name" value="HAMP domain-like"/>
    <property type="match status" value="1"/>
</dbReference>
<feature type="domain" description="HAMP" evidence="3">
    <location>
        <begin position="193"/>
        <end position="245"/>
    </location>
</feature>
<evidence type="ECO:0000256" key="1">
    <source>
        <dbReference type="SAM" id="Phobius"/>
    </source>
</evidence>
<dbReference type="CDD" id="cd06225">
    <property type="entry name" value="HAMP"/>
    <property type="match status" value="1"/>
</dbReference>
<reference evidence="4 5" key="1">
    <citation type="journal article" date="2015" name="Genome Announc.">
        <title>Complete Genome Sequence of Sedimenticola thiotaurini Strain SIP-G1, a Polyphosphate- and Polyhydroxyalkanoate-Accumulating Sulfur-Oxidizing Gammaproteobacterium Isolated from Salt Marsh Sediments.</title>
        <authorList>
            <person name="Flood B.E."/>
            <person name="Jones D.S."/>
            <person name="Bailey J.V."/>
        </authorList>
    </citation>
    <scope>NUCLEOTIDE SEQUENCE [LARGE SCALE GENOMIC DNA]</scope>
    <source>
        <strain evidence="4 5">SIP-G1</strain>
    </source>
</reference>